<evidence type="ECO:0000313" key="1">
    <source>
        <dbReference type="EMBL" id="EOB08288.1"/>
    </source>
</evidence>
<name>R0M6M7_ANAPL</name>
<protein>
    <submittedName>
        <fullName evidence="1">Uncharacterized protein</fullName>
    </submittedName>
</protein>
<dbReference type="AlphaFoldDB" id="R0M6M7"/>
<gene>
    <name evidence="1" type="ORF">Anapl_01477</name>
</gene>
<reference evidence="2" key="1">
    <citation type="journal article" date="2013" name="Nat. Genet.">
        <title>The duck genome and transcriptome provide insight into an avian influenza virus reservoir species.</title>
        <authorList>
            <person name="Huang Y."/>
            <person name="Li Y."/>
            <person name="Burt D.W."/>
            <person name="Chen H."/>
            <person name="Zhang Y."/>
            <person name="Qian W."/>
            <person name="Kim H."/>
            <person name="Gan S."/>
            <person name="Zhao Y."/>
            <person name="Li J."/>
            <person name="Yi K."/>
            <person name="Feng H."/>
            <person name="Zhu P."/>
            <person name="Li B."/>
            <person name="Liu Q."/>
            <person name="Fairley S."/>
            <person name="Magor K.E."/>
            <person name="Du Z."/>
            <person name="Hu X."/>
            <person name="Goodman L."/>
            <person name="Tafer H."/>
            <person name="Vignal A."/>
            <person name="Lee T."/>
            <person name="Kim K.W."/>
            <person name="Sheng Z."/>
            <person name="An Y."/>
            <person name="Searle S."/>
            <person name="Herrero J."/>
            <person name="Groenen M.A."/>
            <person name="Crooijmans R.P."/>
            <person name="Faraut T."/>
            <person name="Cai Q."/>
            <person name="Webster R.G."/>
            <person name="Aldridge J.R."/>
            <person name="Warren W.C."/>
            <person name="Bartschat S."/>
            <person name="Kehr S."/>
            <person name="Marz M."/>
            <person name="Stadler P.F."/>
            <person name="Smith J."/>
            <person name="Kraus R.H."/>
            <person name="Zhao Y."/>
            <person name="Ren L."/>
            <person name="Fei J."/>
            <person name="Morisson M."/>
            <person name="Kaiser P."/>
            <person name="Griffin D.K."/>
            <person name="Rao M."/>
            <person name="Pitel F."/>
            <person name="Wang J."/>
            <person name="Li N."/>
        </authorList>
    </citation>
    <scope>NUCLEOTIDE SEQUENCE [LARGE SCALE GENOMIC DNA]</scope>
</reference>
<dbReference type="Proteomes" id="UP000296049">
    <property type="component" value="Unassembled WGS sequence"/>
</dbReference>
<evidence type="ECO:0000313" key="2">
    <source>
        <dbReference type="Proteomes" id="UP000296049"/>
    </source>
</evidence>
<organism evidence="1 2">
    <name type="scientific">Anas platyrhynchos</name>
    <name type="common">Mallard</name>
    <name type="synonym">Anas boschas</name>
    <dbReference type="NCBI Taxonomy" id="8839"/>
    <lineage>
        <taxon>Eukaryota</taxon>
        <taxon>Metazoa</taxon>
        <taxon>Chordata</taxon>
        <taxon>Craniata</taxon>
        <taxon>Vertebrata</taxon>
        <taxon>Euteleostomi</taxon>
        <taxon>Archelosauria</taxon>
        <taxon>Archosauria</taxon>
        <taxon>Dinosauria</taxon>
        <taxon>Saurischia</taxon>
        <taxon>Theropoda</taxon>
        <taxon>Coelurosauria</taxon>
        <taxon>Aves</taxon>
        <taxon>Neognathae</taxon>
        <taxon>Galloanserae</taxon>
        <taxon>Anseriformes</taxon>
        <taxon>Anatidae</taxon>
        <taxon>Anatinae</taxon>
        <taxon>Anas</taxon>
    </lineage>
</organism>
<accession>R0M6M7</accession>
<keyword evidence="2" id="KW-1185">Reference proteome</keyword>
<dbReference type="EMBL" id="KB742459">
    <property type="protein sequence ID" value="EOB08288.1"/>
    <property type="molecule type" value="Genomic_DNA"/>
</dbReference>
<sequence>MLATQLYKPLIRSGHTLILLKQYLALLKIQQVATKGRKFCNSYVEGDEQIQPDWIRILGNGREQQKLVVPLPPPPAPSDMQEVGCPCAQIFAVVSLADPMIGILTDYVLQFCCVITKGFPNKGNRRGKYQLANSVWEKTITPNSQLFCSLRNAPYNVIRIPSSSSLSGHVWLDSIQLQCETPGCTQSSLYRIPGFR</sequence>
<proteinExistence type="predicted"/>